<gene>
    <name evidence="5" type="ORF">FRACA_540019</name>
</gene>
<dbReference type="PROSITE" id="PS50093">
    <property type="entry name" value="PKD"/>
    <property type="match status" value="1"/>
</dbReference>
<dbReference type="Proteomes" id="UP000234331">
    <property type="component" value="Unassembled WGS sequence"/>
</dbReference>
<dbReference type="OrthoDB" id="3218242at2"/>
<dbReference type="PRINTS" id="PR00014">
    <property type="entry name" value="FNTYPEIII"/>
</dbReference>
<dbReference type="Gene3D" id="2.60.120.200">
    <property type="match status" value="1"/>
</dbReference>
<reference evidence="5 6" key="1">
    <citation type="submission" date="2017-06" db="EMBL/GenBank/DDBJ databases">
        <authorList>
            <person name="Kim H.J."/>
            <person name="Triplett B.A."/>
        </authorList>
    </citation>
    <scope>NUCLEOTIDE SEQUENCE [LARGE SCALE GENOMIC DNA]</scope>
    <source>
        <strain evidence="5">FRACA_ARgP5</strain>
    </source>
</reference>
<dbReference type="RefSeq" id="WP_101834372.1">
    <property type="nucleotide sequence ID" value="NZ_FZMO01000490.1"/>
</dbReference>
<dbReference type="SUPFAM" id="SSF49265">
    <property type="entry name" value="Fibronectin type III"/>
    <property type="match status" value="1"/>
</dbReference>
<protein>
    <submittedName>
        <fullName evidence="5">Uncharacterized protein</fullName>
    </submittedName>
</protein>
<evidence type="ECO:0000313" key="5">
    <source>
        <dbReference type="EMBL" id="SNQ50833.1"/>
    </source>
</evidence>
<dbReference type="InterPro" id="IPR012291">
    <property type="entry name" value="CBM2_carb-bd_dom_sf"/>
</dbReference>
<feature type="domain" description="Fibronectin type-III" evidence="4">
    <location>
        <begin position="602"/>
        <end position="695"/>
    </location>
</feature>
<name>A0A2I2KYT9_9ACTN</name>
<dbReference type="InterPro" id="IPR036116">
    <property type="entry name" value="FN3_sf"/>
</dbReference>
<dbReference type="PANTHER" id="PTHR34819">
    <property type="entry name" value="LARGE CYSTEINE-RICH PERIPLASMIC PROTEIN OMCB"/>
    <property type="match status" value="1"/>
</dbReference>
<organism evidence="5 6">
    <name type="scientific">Frankia canadensis</name>
    <dbReference type="NCBI Taxonomy" id="1836972"/>
    <lineage>
        <taxon>Bacteria</taxon>
        <taxon>Bacillati</taxon>
        <taxon>Actinomycetota</taxon>
        <taxon>Actinomycetes</taxon>
        <taxon>Frankiales</taxon>
        <taxon>Frankiaceae</taxon>
        <taxon>Frankia</taxon>
    </lineage>
</organism>
<evidence type="ECO:0000259" key="4">
    <source>
        <dbReference type="PROSITE" id="PS50853"/>
    </source>
</evidence>
<dbReference type="SUPFAM" id="SSF49313">
    <property type="entry name" value="Cadherin-like"/>
    <property type="match status" value="3"/>
</dbReference>
<dbReference type="InterPro" id="IPR013320">
    <property type="entry name" value="ConA-like_dom_sf"/>
</dbReference>
<keyword evidence="2" id="KW-0624">Polysaccharide degradation</keyword>
<dbReference type="PROSITE" id="PS50853">
    <property type="entry name" value="FN3"/>
    <property type="match status" value="2"/>
</dbReference>
<dbReference type="Gene3D" id="2.60.40.10">
    <property type="entry name" value="Immunoglobulins"/>
    <property type="match status" value="11"/>
</dbReference>
<evidence type="ECO:0000256" key="1">
    <source>
        <dbReference type="ARBA" id="ARBA00023295"/>
    </source>
</evidence>
<dbReference type="InterPro" id="IPR000601">
    <property type="entry name" value="PKD_dom"/>
</dbReference>
<dbReference type="PANTHER" id="PTHR34819:SF3">
    <property type="entry name" value="CELL SURFACE PROTEIN"/>
    <property type="match status" value="1"/>
</dbReference>
<dbReference type="GO" id="GO:0004553">
    <property type="term" value="F:hydrolase activity, hydrolyzing O-glycosyl compounds"/>
    <property type="evidence" value="ECO:0007669"/>
    <property type="project" value="InterPro"/>
</dbReference>
<accession>A0A2I2KYT9</accession>
<dbReference type="InterPro" id="IPR013783">
    <property type="entry name" value="Ig-like_fold"/>
</dbReference>
<dbReference type="SMART" id="SM00060">
    <property type="entry name" value="FN3"/>
    <property type="match status" value="2"/>
</dbReference>
<dbReference type="SUPFAM" id="SSF49899">
    <property type="entry name" value="Concanavalin A-like lectins/glucanases"/>
    <property type="match status" value="1"/>
</dbReference>
<dbReference type="Pfam" id="PF00041">
    <property type="entry name" value="fn3"/>
    <property type="match status" value="2"/>
</dbReference>
<keyword evidence="2" id="KW-0119">Carbohydrate metabolism</keyword>
<feature type="domain" description="Fibronectin type-III" evidence="4">
    <location>
        <begin position="696"/>
        <end position="792"/>
    </location>
</feature>
<dbReference type="NCBIfam" id="TIGR01451">
    <property type="entry name" value="B_ant_repeat"/>
    <property type="match status" value="8"/>
</dbReference>
<evidence type="ECO:0000256" key="2">
    <source>
        <dbReference type="ARBA" id="ARBA00023326"/>
    </source>
</evidence>
<dbReference type="GO" id="GO:0016020">
    <property type="term" value="C:membrane"/>
    <property type="evidence" value="ECO:0007669"/>
    <property type="project" value="InterPro"/>
</dbReference>
<dbReference type="Gene3D" id="2.60.40.290">
    <property type="match status" value="2"/>
</dbReference>
<dbReference type="Pfam" id="PF25549">
    <property type="entry name" value="DUF7927"/>
    <property type="match status" value="13"/>
</dbReference>
<keyword evidence="1" id="KW-0378">Hydrolase</keyword>
<dbReference type="CDD" id="cd00063">
    <property type="entry name" value="FN3"/>
    <property type="match status" value="2"/>
</dbReference>
<dbReference type="GO" id="GO:0000272">
    <property type="term" value="P:polysaccharide catabolic process"/>
    <property type="evidence" value="ECO:0007669"/>
    <property type="project" value="UniProtKB-KW"/>
</dbReference>
<dbReference type="GO" id="GO:0005509">
    <property type="term" value="F:calcium ion binding"/>
    <property type="evidence" value="ECO:0007669"/>
    <property type="project" value="InterPro"/>
</dbReference>
<dbReference type="Pfam" id="PF05345">
    <property type="entry name" value="He_PIG"/>
    <property type="match status" value="3"/>
</dbReference>
<keyword evidence="1" id="KW-0326">Glycosidase</keyword>
<dbReference type="InterPro" id="IPR057687">
    <property type="entry name" value="DUF7927"/>
</dbReference>
<proteinExistence type="predicted"/>
<evidence type="ECO:0000259" key="3">
    <source>
        <dbReference type="PROSITE" id="PS50093"/>
    </source>
</evidence>
<evidence type="ECO:0000313" key="6">
    <source>
        <dbReference type="Proteomes" id="UP000234331"/>
    </source>
</evidence>
<dbReference type="EMBL" id="FZMO01000490">
    <property type="protein sequence ID" value="SNQ50833.1"/>
    <property type="molecule type" value="Genomic_DNA"/>
</dbReference>
<sequence length="3129" mass="306504">MSGVRVSRRRRPPWTSAAIRHRQAFKTLVVILVSLVLAGSISALTPNAAYAAGTVLFDQPFHNNTPDGIGNVVLPALPTGAAGSNVACLTSPGNSTTGVLHSCPLSDPSGAGKLRLTNTATFVEGGVFGATSVPTSQGLDVTFNTYQYGGTHADGLAFILSAVNPAAPTAPANLGQPGGALGYTPASSSLVGMSNGYLGIGLDVFGNYSNSTYQGSGCTNPAYISTTGGRVPGQVVVRGPGAGLVGYCAINSTATTTASPPVALGAATRNASKVPVEVVINPTAQTIVTNSGVSAAPGTYKVVFTPVGGTARTLQGALPTVPAGLYPSSWTTSAGIPRQLAFGWAASTGSVTDYHELDEARVVTFNPVPQLNVAATSYNGPTPQPGDPVNYTVTAGVSAGADEASPISVTETVPVNVVPVGAFGTGWVCQAPVGRSITCTNSNGPFTNGTTLTPVTVVAIVTGSGVTPALIQTTSVTTSSSNDANPGFAGSTTAGTVPATPTSLAISPASGTVSGGGAATVTGTNISGATAIEIGTTAQQQAGTPVVLLPCQSGPAAGCFTVNGDGSLQISSMPARTSAAAVGITVVTRGVAGVVSYVYTSAPATPAAPSATAGITSATVTWVAPASNGSAITGYVVTPFLGGVAQTPVSYDASTTTRTLTGLTAGGSYTFTVAAVNAVGTGAASPQSAAVVPYALPAAPAITAVSAGSTSATLSWTTPASNGSAITGYVVTPYIAGVAQTPRTFTGTATTQTVSGLTGGTTYTFRVAAINAAGTGPQSAASSAVTINSSPSLALPPPPTGGVGAAYSDQFTVTGGTSPYVWSISDGSLPPGLSLNSASGLLSGTPAAAGSYPFTVRVVDASGQAATQNLTISIASAPTLPFPPPPSGEVGVVYSDQLTVSGGTSPFVWSVSAGALPPGVTLNTSTGLLSGTPTTAGTASFAVRVVDALGLSATKTVSLVMAARPTLGFPAPPAAQVGVPYSSTLVVTGGTGPFAWSVTAGTLPPGITLDPSTGVLSGTPTTAGSYPFTVQVTDAFGVTATQAVTLSVTAGPIVIVKSASASSVAPGGTVNYTITATNTAAAAYSGVTFTDALAGVLDDAVYNADATATTGAVTFTSPNLTWTGDLAAGAAVTVTYSVTAANPDTGNKILSSAVTSPTVGTTCPVGGTDPRCANAVTVSILTITSSSTVTTTQPGQVVGFTYTAVNDGQTPFPNATFTVPLGGLLDDATYNLDAQTTSGTFGLVGGDLVWQGSLAPGASVTVTSSLTVKNPDTGNKVLAATIVSATQGNTCPAGAPAPACTSVVPVLTPGLSIETTANVVTITPGGTITYTIAVANTGETPYTGISVTDSLARVLSDATYNADATASTGSLSYTAPNLTWTGDLGVGATVTITFTVTVLDPDPGDKVVVNTVTSPVIGSNCPVGGSDPACSATVNVLVPDLTIVKSASSPTTTPGGVVTYTVTVTNSGPTPYTGATFADSLSGLLDAATYNADVTASTGTASYAAPTLSWTGDLAPGASATIVYSVTTNAVSIGDGLLTNTLTSSTVGSNCPVAGTDPRCTVTVTVSQLIFVSSANVPSTTPGGVVTFTTTLSNTGQTPYTGITVPFSGADLVDDGTGTGEQTASSGTLVVGDTSAAWTGDIPVGATITLAGNVRVNNPDTGNRLLTLSVTSNLPGSNCPDGGSDPRCTATVPVLLPGLTIATSANATFTVPGGTVGYTMTLTNSGETPYTGATVTNSLAGLLDDATYNADAVASAGSVGYAAPVLTWTGDLAVGAVVTVTFSATVLVPDPGDKLLVAAVTSNEVGNTCPPASGNPACSTNVAVLTPALTIAQTTGSATAVPGATLTYTITVTNSGQTAYPAATFSTSLADVLDDAVYNADATASTGTVSFSTPTLSWTGSLDPGASATISYTVTVHNPDTGSQSLTNTIVSSSAGSNCPSGGSDPRCTATVTAVTAALLTFTKTAGAPSVARGGTVTYTITVTNAGVTPYLGAAFTDDLGDVLTNATYNADAAASAGTVTYTAPVLSWTGDVPASGTVTITYSALEHGGGDDILVNSVESNSVGSNCPVAGTDPRCTVTVTVSQLIFANSANVSSTTPGGVVVFTVTFSNTGQTPYTGVTVPFNGADLVDDATPTGEQTVSSGTLVVGGTGAVWTGDIPVGATITVTGSARVNNPDTGNRLLAFSVTSNLPGSNCPDGGSDPRCTATVPVLLPGLTIATSANATFTVPGGTVGYTMTLTNSGETPYTGATVTNSLAGLLDDATYNADAVASAGSVGYAAPVLTWTGDLAVGAVVTVTFSATVLVPDPGDKLLVAAVTSNEVGNTCPPASGNPACSTNVAVLTPALTIVKSASAASTVPGGTVTYTIAVTNSGQTPYTGAVVSDALGGVLDDATYNNDASASVGTVGLVSPTLTWTGDLNPGSSATITYSVTVLASGAGDGDGELVNTVSSTAAGNNCATGSTDPRCSVSVPVGALTITFASNVSTAIPGQVVSFTLIAANAGRTSYTNAVVNAAFDGLLDDADYNSDAVATSGVLNLDPAIGRLIWTGDLAPGQSVTITGSATVKSPDPGDKTVTIVASSSTAGSSCPPGSPNPDCTVTVDILTPALTIAKAADTTTTTPGSVVTYTITVTNSGESPYTGATVNDDVSGVLNDAVYNNDASATDGTVAFTAPTLSWTGDLAVGASATITYSFTVNDPDLGDRVLLNVVTSDALGSTCPSGGGGAPACGGVVVVLVPALTITKTAATGTGNATVVAGSPIDYTVTVQNTGQTPYTGASFTDDLAEVLDDAAYNGDAAASTGVVGFTSPDLTWTGDLAVGATATITYSVTTALPANGNRLASNAIASTTPGSTCLVGEGAAACTTTTAVLVPALTITKTADQTGAVVGSTVQYTITATNTGEAAYTGVTISDDLASVVDKAVYNADATATTGAVTYAAPALTWTGNLAAGAAVTITYSVTVDDAATPGATLMNRVESGAAGSTCTGAGEEPVCTTSITILAQSLTLTNLTSAFTLTGEPGSTATQDGAVTMTVTTNSTDGYTVAVQGASPTLTAATPGNGDTIAVGSLLVRGPDTSGFQPLSDVAAVGVYSQEQASAPDGDAVSNDYAIDIPFVTSDTYSTTLDYIAATR</sequence>
<dbReference type="InterPro" id="IPR003961">
    <property type="entry name" value="FN3_dom"/>
</dbReference>
<feature type="domain" description="PKD" evidence="3">
    <location>
        <begin position="814"/>
        <end position="879"/>
    </location>
</feature>
<dbReference type="GO" id="GO:0030247">
    <property type="term" value="F:polysaccharide binding"/>
    <property type="evidence" value="ECO:0007669"/>
    <property type="project" value="InterPro"/>
</dbReference>
<dbReference type="InterPro" id="IPR051172">
    <property type="entry name" value="Chlamydia_OmcB"/>
</dbReference>
<dbReference type="InterPro" id="IPR015919">
    <property type="entry name" value="Cadherin-like_sf"/>
</dbReference>
<keyword evidence="6" id="KW-1185">Reference proteome</keyword>
<dbReference type="InterPro" id="IPR047589">
    <property type="entry name" value="DUF11_rpt"/>
</dbReference>